<comment type="caution">
    <text evidence="6">The sequence shown here is derived from an EMBL/GenBank/DDBJ whole genome shotgun (WGS) entry which is preliminary data.</text>
</comment>
<feature type="domain" description="Calponin-homology (CH)" evidence="5">
    <location>
        <begin position="257"/>
        <end position="376"/>
    </location>
</feature>
<dbReference type="GO" id="GO:0051017">
    <property type="term" value="P:actin filament bundle assembly"/>
    <property type="evidence" value="ECO:0007669"/>
    <property type="project" value="InterPro"/>
</dbReference>
<feature type="compositionally biased region" description="Low complexity" evidence="4">
    <location>
        <begin position="44"/>
        <end position="64"/>
    </location>
</feature>
<dbReference type="PANTHER" id="PTHR19961:SF18">
    <property type="entry name" value="FI19014P1"/>
    <property type="match status" value="1"/>
</dbReference>
<dbReference type="Gene3D" id="1.10.287.1490">
    <property type="match status" value="1"/>
</dbReference>
<dbReference type="SUPFAM" id="SSF47576">
    <property type="entry name" value="Calponin-homology domain, CH-domain"/>
    <property type="match status" value="1"/>
</dbReference>
<protein>
    <submittedName>
        <fullName evidence="6">Plastin-2</fullName>
    </submittedName>
</protein>
<feature type="region of interest" description="Disordered" evidence="4">
    <location>
        <begin position="1"/>
        <end position="100"/>
    </location>
</feature>
<dbReference type="EMBL" id="JADGJD010000859">
    <property type="protein sequence ID" value="KAJ3048026.1"/>
    <property type="molecule type" value="Genomic_DNA"/>
</dbReference>
<evidence type="ECO:0000259" key="5">
    <source>
        <dbReference type="PROSITE" id="PS50021"/>
    </source>
</evidence>
<sequence length="892" mass="98009">MRTLPKFLSVGASKDPKPGKVRGTLIALKSDKSDDAPLERKPSVSKSHSLSALSAFFEPSASPSSKRKELTRKESSKRPRAKSDAPLISLSSSKLSESRHLGTEKELENYAAWIDNQLANDPDISHLLPLSSPQAIHSEDAPHPLLTACSSGVLLSKLLNQSVPNAVDMRTIHLRPKTAIHSRENCAQLLDACRKVGLKVHNIGPEDVVSGVPHLLLGLVWQIIKLGLMTKVKTQHLLRMGLDPSSAETPSLFTSSESHEAILLQWVNSQLRELGCPRTVENFSSDFSDGEVYANLLWRLSRTLERKGEGGKIKGSVGLEDVSRILGEEDWKQRATMILDAAERLNCRYLINLEDIVSGNRTLNITFLAVLYTNYIASLPVTREPPAHAEKPKSSSTSSLVPLSTSFSVPLLKESRPPAEPTNSLKTDTIARTRPIPADQSSDLVLASERETALRADLTALQSQNTILQSQNTTLKNDNTTLLETTTTLHQQNANLLAELHRLRTHTLPSTELLSLTTELESALSQIQSLQSQNSALSEHISSLKVENEAITQDYTTLVDEFNTTWASFKEKYDEASDMLDRLVDDKAGLMKEVGSLKELVDIESARGREYENEVGRLRMELEDSIVGREAVERERDGWRERCLVAERVGAGTQFLAGGSSEGSLEAGVVANLEGFEGVISRLETLGTLMQSWPAPQPIPILQSSPSLMYNKPLPPLPPQPVLQSSLESLAVRLEALTYRLGGSTPMEEELILMRTESSVASVEGFRNLLAQHSSISVGSEEAGGDGRRGVSSSPIMRRIQKVNREISALRSQMKTGRRPRSQERRGSNDLLERRGSIKKPEHSHSRRGSVEKEGSRRGSLVGGFEIRKSRVMVEDDAGGGRMGSPGLSRRK</sequence>
<evidence type="ECO:0000256" key="3">
    <source>
        <dbReference type="SAM" id="Coils"/>
    </source>
</evidence>
<dbReference type="AlphaFoldDB" id="A0AAD5SEW1"/>
<feature type="compositionally biased region" description="Basic and acidic residues" evidence="4">
    <location>
        <begin position="29"/>
        <end position="42"/>
    </location>
</feature>
<reference evidence="6" key="1">
    <citation type="submission" date="2020-05" db="EMBL/GenBank/DDBJ databases">
        <title>Phylogenomic resolution of chytrid fungi.</title>
        <authorList>
            <person name="Stajich J.E."/>
            <person name="Amses K."/>
            <person name="Simmons R."/>
            <person name="Seto K."/>
            <person name="Myers J."/>
            <person name="Bonds A."/>
            <person name="Quandt C.A."/>
            <person name="Barry K."/>
            <person name="Liu P."/>
            <person name="Grigoriev I."/>
            <person name="Longcore J.E."/>
            <person name="James T.Y."/>
        </authorList>
    </citation>
    <scope>NUCLEOTIDE SEQUENCE</scope>
    <source>
        <strain evidence="6">JEL0318</strain>
    </source>
</reference>
<gene>
    <name evidence="6" type="primary">LCP1</name>
    <name evidence="6" type="ORF">HK097_010942</name>
</gene>
<feature type="compositionally biased region" description="Basic and acidic residues" evidence="4">
    <location>
        <begin position="66"/>
        <end position="83"/>
    </location>
</feature>
<dbReference type="InterPro" id="IPR001715">
    <property type="entry name" value="CH_dom"/>
</dbReference>
<dbReference type="CDD" id="cd21217">
    <property type="entry name" value="CH_PLS_FIM_rpt1"/>
    <property type="match status" value="1"/>
</dbReference>
<dbReference type="Pfam" id="PF00307">
    <property type="entry name" value="CH"/>
    <property type="match status" value="2"/>
</dbReference>
<keyword evidence="3" id="KW-0175">Coiled coil</keyword>
<dbReference type="InterPro" id="IPR039959">
    <property type="entry name" value="Fimbrin/Plastin"/>
</dbReference>
<dbReference type="GO" id="GO:0051639">
    <property type="term" value="P:actin filament network formation"/>
    <property type="evidence" value="ECO:0007669"/>
    <property type="project" value="TreeGrafter"/>
</dbReference>
<keyword evidence="7" id="KW-1185">Reference proteome</keyword>
<proteinExistence type="predicted"/>
<organism evidence="6 7">
    <name type="scientific">Rhizophlyctis rosea</name>
    <dbReference type="NCBI Taxonomy" id="64517"/>
    <lineage>
        <taxon>Eukaryota</taxon>
        <taxon>Fungi</taxon>
        <taxon>Fungi incertae sedis</taxon>
        <taxon>Chytridiomycota</taxon>
        <taxon>Chytridiomycota incertae sedis</taxon>
        <taxon>Chytridiomycetes</taxon>
        <taxon>Rhizophlyctidales</taxon>
        <taxon>Rhizophlyctidaceae</taxon>
        <taxon>Rhizophlyctis</taxon>
    </lineage>
</organism>
<dbReference type="InterPro" id="IPR036872">
    <property type="entry name" value="CH_dom_sf"/>
</dbReference>
<dbReference type="PANTHER" id="PTHR19961">
    <property type="entry name" value="FIMBRIN/PLASTIN"/>
    <property type="match status" value="1"/>
</dbReference>
<dbReference type="GO" id="GO:0051015">
    <property type="term" value="F:actin filament binding"/>
    <property type="evidence" value="ECO:0007669"/>
    <property type="project" value="InterPro"/>
</dbReference>
<evidence type="ECO:0000256" key="1">
    <source>
        <dbReference type="ARBA" id="ARBA00022737"/>
    </source>
</evidence>
<feature type="compositionally biased region" description="Basic and acidic residues" evidence="4">
    <location>
        <begin position="821"/>
        <end position="857"/>
    </location>
</feature>
<keyword evidence="1" id="KW-0677">Repeat</keyword>
<feature type="coiled-coil region" evidence="3">
    <location>
        <begin position="513"/>
        <end position="547"/>
    </location>
</feature>
<feature type="region of interest" description="Disordered" evidence="4">
    <location>
        <begin position="411"/>
        <end position="434"/>
    </location>
</feature>
<accession>A0AAD5SEW1</accession>
<dbReference type="Proteomes" id="UP001212841">
    <property type="component" value="Unassembled WGS sequence"/>
</dbReference>
<evidence type="ECO:0000256" key="2">
    <source>
        <dbReference type="ARBA" id="ARBA00023203"/>
    </source>
</evidence>
<evidence type="ECO:0000313" key="6">
    <source>
        <dbReference type="EMBL" id="KAJ3048026.1"/>
    </source>
</evidence>
<feature type="domain" description="Calponin-homology (CH)" evidence="5">
    <location>
        <begin position="104"/>
        <end position="228"/>
    </location>
</feature>
<dbReference type="CDD" id="cd21218">
    <property type="entry name" value="CH_PLS_FIM_rpt2"/>
    <property type="match status" value="1"/>
</dbReference>
<evidence type="ECO:0000313" key="7">
    <source>
        <dbReference type="Proteomes" id="UP001212841"/>
    </source>
</evidence>
<dbReference type="SMART" id="SM00033">
    <property type="entry name" value="CH"/>
    <property type="match status" value="2"/>
</dbReference>
<dbReference type="Gene3D" id="1.10.418.10">
    <property type="entry name" value="Calponin-like domain"/>
    <property type="match status" value="2"/>
</dbReference>
<dbReference type="GO" id="GO:0005884">
    <property type="term" value="C:actin filament"/>
    <property type="evidence" value="ECO:0007669"/>
    <property type="project" value="TreeGrafter"/>
</dbReference>
<feature type="region of interest" description="Disordered" evidence="4">
    <location>
        <begin position="777"/>
        <end position="892"/>
    </location>
</feature>
<keyword evidence="2" id="KW-0009">Actin-binding</keyword>
<name>A0AAD5SEW1_9FUNG</name>
<dbReference type="GO" id="GO:0005737">
    <property type="term" value="C:cytoplasm"/>
    <property type="evidence" value="ECO:0007669"/>
    <property type="project" value="TreeGrafter"/>
</dbReference>
<evidence type="ECO:0000256" key="4">
    <source>
        <dbReference type="SAM" id="MobiDB-lite"/>
    </source>
</evidence>
<dbReference type="GO" id="GO:0032432">
    <property type="term" value="C:actin filament bundle"/>
    <property type="evidence" value="ECO:0007669"/>
    <property type="project" value="TreeGrafter"/>
</dbReference>
<dbReference type="PROSITE" id="PS50021">
    <property type="entry name" value="CH"/>
    <property type="match status" value="2"/>
</dbReference>